<sequence>MSGGTANNNQVTDGTTTNFDFAYDAVKAAHYTVSNLSPLKDAKGKPMNVNLDTFIFSKGSPASFVAKEILGAIKSGRKPQSAERDGSGVPEFSIVELPYITTNTGYWYALDSSMQGGSGNLEYGLQYKESQPIQLDEQHQVYTTKELQYSATYLADYGFNDFRGIVGSKNDNT</sequence>
<dbReference type="EMBL" id="MT144602">
    <property type="protein sequence ID" value="QJH94542.1"/>
    <property type="molecule type" value="Genomic_DNA"/>
</dbReference>
<accession>A0A6H1ZG49</accession>
<proteinExistence type="predicted"/>
<name>A0A6H1ZG49_9ZZZZ</name>
<dbReference type="EMBL" id="MT144013">
    <property type="protein sequence ID" value="QJA46508.1"/>
    <property type="molecule type" value="Genomic_DNA"/>
</dbReference>
<gene>
    <name evidence="1" type="ORF">TM448A00446_0015</name>
    <name evidence="2" type="ORF">TM448B00242_0016</name>
</gene>
<evidence type="ECO:0000313" key="1">
    <source>
        <dbReference type="EMBL" id="QJA46508.1"/>
    </source>
</evidence>
<reference evidence="1" key="1">
    <citation type="submission" date="2020-03" db="EMBL/GenBank/DDBJ databases">
        <title>The deep terrestrial virosphere.</title>
        <authorList>
            <person name="Holmfeldt K."/>
            <person name="Nilsson E."/>
            <person name="Simone D."/>
            <person name="Lopez-Fernandez M."/>
            <person name="Wu X."/>
            <person name="de Brujin I."/>
            <person name="Lundin D."/>
            <person name="Andersson A."/>
            <person name="Bertilsson S."/>
            <person name="Dopson M."/>
        </authorList>
    </citation>
    <scope>NUCLEOTIDE SEQUENCE</scope>
    <source>
        <strain evidence="1">TM448A00446</strain>
        <strain evidence="2">TM448B00242</strain>
    </source>
</reference>
<protein>
    <submittedName>
        <fullName evidence="1">Putative structural protein</fullName>
    </submittedName>
</protein>
<evidence type="ECO:0000313" key="2">
    <source>
        <dbReference type="EMBL" id="QJH94542.1"/>
    </source>
</evidence>
<organism evidence="1">
    <name type="scientific">viral metagenome</name>
    <dbReference type="NCBI Taxonomy" id="1070528"/>
    <lineage>
        <taxon>unclassified sequences</taxon>
        <taxon>metagenomes</taxon>
        <taxon>organismal metagenomes</taxon>
    </lineage>
</organism>
<dbReference type="AlphaFoldDB" id="A0A6H1ZG49"/>